<proteinExistence type="predicted"/>
<dbReference type="Gene3D" id="3.40.50.410">
    <property type="entry name" value="von Willebrand factor, type A domain"/>
    <property type="match status" value="1"/>
</dbReference>
<name>A0ABT2NKY2_9RHOB</name>
<dbReference type="InterPro" id="IPR036465">
    <property type="entry name" value="vWFA_dom_sf"/>
</dbReference>
<keyword evidence="4" id="KW-1185">Reference proteome</keyword>
<dbReference type="PANTHER" id="PTHR41248:SF1">
    <property type="entry name" value="NORD PROTEIN"/>
    <property type="match status" value="1"/>
</dbReference>
<dbReference type="CDD" id="cd01454">
    <property type="entry name" value="vWA_norD_type"/>
    <property type="match status" value="1"/>
</dbReference>
<gene>
    <name evidence="3" type="ORF">N5I32_08645</name>
</gene>
<evidence type="ECO:0000259" key="2">
    <source>
        <dbReference type="PROSITE" id="PS50234"/>
    </source>
</evidence>
<dbReference type="Proteomes" id="UP001205601">
    <property type="component" value="Unassembled WGS sequence"/>
</dbReference>
<dbReference type="RefSeq" id="WP_261494995.1">
    <property type="nucleotide sequence ID" value="NZ_JAOCQF010000001.1"/>
</dbReference>
<accession>A0ABT2NKY2</accession>
<dbReference type="InterPro" id="IPR051928">
    <property type="entry name" value="NorD/CobT"/>
</dbReference>
<feature type="domain" description="VWFA" evidence="2">
    <location>
        <begin position="456"/>
        <end position="647"/>
    </location>
</feature>
<sequence>MSGIDFEPWEPEETVGKLWHAYASRLDAPSVHDGARVGLSEVGGRLAVLFRGLGGSPAVEIKPVAPERSAHRLSLRRRLGTEAEETPRASFDGEALRLPESLAVFPAAEANAALYIWLTAAAAHAGAPRTEDDPLRADLAALIAAQEMTRATLADTPGFAGLHADLCKAHLVTRRVPHLPEAERTMEAVIRHLLGDPAALSPKAERMRRALETGDLAPWRAPRGYRPFRPVALWPDLRPLAFSAATAVETRDTEGAPEQGEGRAHRARRRKSDQIERNDSFILHKFEAILSWAEFINLNRRVEEDDNDDAKKAADDMDEIGLGQISKAPATRLKLHLDLAPEDVDREALSGTATYPEWDARTGAYLPAHVRVLTSAVEASDAEPAFRSDPRAARRIRAVRRQFEALRPARILTAGHRDGDELDTDRAIRARVDLLATGEGDDRVWLQNRSEKRDLAVSILLDVSRSTEAAVPGHGHEGRAVIDIEREALAALSWGLDACGDDFAIHAFSSLKRDRVYLQTAKRFGEPMSATVEARIAGLKPGFYTRLGAAIRHASAGLSREARRRRLLLVITDGKPNDLDHYEGRHGIEDSRKAIEEARRMGHAVFGITVDRDGKSWFPRLFGQGGYALIPHPEKLTQALPQIYRQLVGA</sequence>
<protein>
    <submittedName>
        <fullName evidence="3">Nitric oxide reductase D protein</fullName>
    </submittedName>
</protein>
<evidence type="ECO:0000256" key="1">
    <source>
        <dbReference type="SAM" id="MobiDB-lite"/>
    </source>
</evidence>
<feature type="region of interest" description="Disordered" evidence="1">
    <location>
        <begin position="248"/>
        <end position="272"/>
    </location>
</feature>
<dbReference type="Pfam" id="PF00092">
    <property type="entry name" value="VWA"/>
    <property type="match status" value="1"/>
</dbReference>
<dbReference type="SUPFAM" id="SSF53300">
    <property type="entry name" value="vWA-like"/>
    <property type="match status" value="1"/>
</dbReference>
<evidence type="ECO:0000313" key="3">
    <source>
        <dbReference type="EMBL" id="MCT8329577.1"/>
    </source>
</evidence>
<evidence type="ECO:0000313" key="4">
    <source>
        <dbReference type="Proteomes" id="UP001205601"/>
    </source>
</evidence>
<comment type="caution">
    <text evidence="3">The sequence shown here is derived from an EMBL/GenBank/DDBJ whole genome shotgun (WGS) entry which is preliminary data.</text>
</comment>
<organism evidence="3 4">
    <name type="scientific">Albidovulum sediminis</name>
    <dbReference type="NCBI Taxonomy" id="3066345"/>
    <lineage>
        <taxon>Bacteria</taxon>
        <taxon>Pseudomonadati</taxon>
        <taxon>Pseudomonadota</taxon>
        <taxon>Alphaproteobacteria</taxon>
        <taxon>Rhodobacterales</taxon>
        <taxon>Paracoccaceae</taxon>
        <taxon>Albidovulum</taxon>
    </lineage>
</organism>
<dbReference type="InterPro" id="IPR002035">
    <property type="entry name" value="VWF_A"/>
</dbReference>
<reference evidence="4" key="1">
    <citation type="submission" date="2023-07" db="EMBL/GenBank/DDBJ databases">
        <title>Defluviimonas sediminis sp. nov., isolated from mangrove sediment.</title>
        <authorList>
            <person name="Liu L."/>
            <person name="Li J."/>
            <person name="Huang Y."/>
            <person name="Pan J."/>
            <person name="Li M."/>
        </authorList>
    </citation>
    <scope>NUCLEOTIDE SEQUENCE [LARGE SCALE GENOMIC DNA]</scope>
    <source>
        <strain evidence="4">FT324</strain>
    </source>
</reference>
<feature type="compositionally biased region" description="Basic and acidic residues" evidence="1">
    <location>
        <begin position="249"/>
        <end position="264"/>
    </location>
</feature>
<dbReference type="PROSITE" id="PS50234">
    <property type="entry name" value="VWFA"/>
    <property type="match status" value="1"/>
</dbReference>
<dbReference type="SMART" id="SM00327">
    <property type="entry name" value="VWA"/>
    <property type="match status" value="1"/>
</dbReference>
<dbReference type="EMBL" id="JAOCQF010000001">
    <property type="protein sequence ID" value="MCT8329577.1"/>
    <property type="molecule type" value="Genomic_DNA"/>
</dbReference>
<dbReference type="PANTHER" id="PTHR41248">
    <property type="entry name" value="NORD PROTEIN"/>
    <property type="match status" value="1"/>
</dbReference>